<evidence type="ECO:0000256" key="4">
    <source>
        <dbReference type="ARBA" id="ARBA00022630"/>
    </source>
</evidence>
<reference evidence="9 10" key="1">
    <citation type="submission" date="2018-05" db="EMBL/GenBank/DDBJ databases">
        <title>Genomic Encyclopedia of Type Strains, Phase IV (KMG-IV): sequencing the most valuable type-strain genomes for metagenomic binning, comparative biology and taxonomic classification.</title>
        <authorList>
            <person name="Goeker M."/>
        </authorList>
    </citation>
    <scope>NUCLEOTIDE SEQUENCE [LARGE SCALE GENOMIC DNA]</scope>
    <source>
        <strain evidence="9 10">DSM 103371</strain>
    </source>
</reference>
<evidence type="ECO:0000256" key="5">
    <source>
        <dbReference type="ARBA" id="ARBA00022827"/>
    </source>
</evidence>
<dbReference type="InterPro" id="IPR036188">
    <property type="entry name" value="FAD/NAD-bd_sf"/>
</dbReference>
<dbReference type="OrthoDB" id="9796623at2"/>
<evidence type="ECO:0000256" key="2">
    <source>
        <dbReference type="ARBA" id="ARBA00004749"/>
    </source>
</evidence>
<keyword evidence="4" id="KW-0285">Flavoprotein</keyword>
<dbReference type="GO" id="GO:0006744">
    <property type="term" value="P:ubiquinone biosynthetic process"/>
    <property type="evidence" value="ECO:0007669"/>
    <property type="project" value="UniProtKB-UniPathway"/>
</dbReference>
<dbReference type="KEGG" id="salo:EF888_09570"/>
<dbReference type="GO" id="GO:0071949">
    <property type="term" value="F:FAD binding"/>
    <property type="evidence" value="ECO:0007669"/>
    <property type="project" value="InterPro"/>
</dbReference>
<dbReference type="InterPro" id="IPR010971">
    <property type="entry name" value="UbiH/COQ6"/>
</dbReference>
<keyword evidence="6" id="KW-0560">Oxidoreductase</keyword>
<keyword evidence="10" id="KW-1185">Reference proteome</keyword>
<dbReference type="Proteomes" id="UP000245390">
    <property type="component" value="Unassembled WGS sequence"/>
</dbReference>
<evidence type="ECO:0000256" key="7">
    <source>
        <dbReference type="ARBA" id="ARBA00023033"/>
    </source>
</evidence>
<dbReference type="UniPathway" id="UPA00232"/>
<dbReference type="SUPFAM" id="SSF51905">
    <property type="entry name" value="FAD/NAD(P)-binding domain"/>
    <property type="match status" value="1"/>
</dbReference>
<name>A0A316GAJ4_9RHOB</name>
<keyword evidence="5" id="KW-0274">FAD</keyword>
<dbReference type="RefSeq" id="WP_109758786.1">
    <property type="nucleotide sequence ID" value="NZ_CP034588.1"/>
</dbReference>
<dbReference type="Pfam" id="PF01494">
    <property type="entry name" value="FAD_binding_3"/>
    <property type="match status" value="1"/>
</dbReference>
<feature type="domain" description="FAD-binding" evidence="8">
    <location>
        <begin position="7"/>
        <end position="348"/>
    </location>
</feature>
<gene>
    <name evidence="9" type="ORF">C8D95_103273</name>
</gene>
<comment type="similarity">
    <text evidence="3">Belongs to the UbiH/COQ6 family.</text>
</comment>
<accession>A0A316GAJ4</accession>
<evidence type="ECO:0000313" key="10">
    <source>
        <dbReference type="Proteomes" id="UP000245390"/>
    </source>
</evidence>
<dbReference type="InterPro" id="IPR051205">
    <property type="entry name" value="UbiH/COQ6_monooxygenase"/>
</dbReference>
<sequence>MTAAQQTDIFISGAGLAGLAAALGFAYAGFSVVLADPTPPPSGTADPTADLRSTAFLAPARALLDEIGAWGPLDADAIPLATLRVADCAGDPPAIRTERAFTSADLGQPAFGWNLPNWLTRRVLTERAACHPAIDLRLGAGFASILTRDREALVTLSDGARLKARLAIAADGRASPLREAAGIGVETTRYGQKALAFAVTHEKPHENVSTELYLSGGAFVLVPLPDHEGRPASAVVWMNDGAEALRLHALDDDAFGAAATVRSCGVLGPLTPVTARALWPVVTQRATALTARRVAVIAEAAHVLPPIGAQGLNTSLQDVRTLLDLTRADPSDLGSDAMLDAYARTRARDIAARARIIDLYNRLCRSDAPPLQTLRSLGLALIHDAAPLRHAVMRAGMGG</sequence>
<evidence type="ECO:0000256" key="3">
    <source>
        <dbReference type="ARBA" id="ARBA00005349"/>
    </source>
</evidence>
<protein>
    <submittedName>
        <fullName evidence="9">2-octaprenyl-6-methoxyphenol hydroxylase</fullName>
    </submittedName>
</protein>
<dbReference type="PANTHER" id="PTHR43876:SF7">
    <property type="entry name" value="UBIQUINONE BIOSYNTHESIS MONOOXYGENASE COQ6, MITOCHONDRIAL"/>
    <property type="match status" value="1"/>
</dbReference>
<dbReference type="PRINTS" id="PR00420">
    <property type="entry name" value="RNGMNOXGNASE"/>
</dbReference>
<dbReference type="AlphaFoldDB" id="A0A316GAJ4"/>
<dbReference type="InterPro" id="IPR002938">
    <property type="entry name" value="FAD-bd"/>
</dbReference>
<comment type="caution">
    <text evidence="9">The sequence shown here is derived from an EMBL/GenBank/DDBJ whole genome shotgun (WGS) entry which is preliminary data.</text>
</comment>
<dbReference type="GO" id="GO:0004497">
    <property type="term" value="F:monooxygenase activity"/>
    <property type="evidence" value="ECO:0007669"/>
    <property type="project" value="UniProtKB-KW"/>
</dbReference>
<proteinExistence type="inferred from homology"/>
<organism evidence="9 10">
    <name type="scientific">Silicimonas algicola</name>
    <dbReference type="NCBI Taxonomy" id="1826607"/>
    <lineage>
        <taxon>Bacteria</taxon>
        <taxon>Pseudomonadati</taxon>
        <taxon>Pseudomonadota</taxon>
        <taxon>Alphaproteobacteria</taxon>
        <taxon>Rhodobacterales</taxon>
        <taxon>Paracoccaceae</taxon>
    </lineage>
</organism>
<comment type="pathway">
    <text evidence="2">Cofactor biosynthesis; ubiquinone biosynthesis.</text>
</comment>
<evidence type="ECO:0000256" key="6">
    <source>
        <dbReference type="ARBA" id="ARBA00023002"/>
    </source>
</evidence>
<dbReference type="Gene3D" id="3.50.50.60">
    <property type="entry name" value="FAD/NAD(P)-binding domain"/>
    <property type="match status" value="2"/>
</dbReference>
<dbReference type="GO" id="GO:0016705">
    <property type="term" value="F:oxidoreductase activity, acting on paired donors, with incorporation or reduction of molecular oxygen"/>
    <property type="evidence" value="ECO:0007669"/>
    <property type="project" value="InterPro"/>
</dbReference>
<comment type="cofactor">
    <cofactor evidence="1">
        <name>FAD</name>
        <dbReference type="ChEBI" id="CHEBI:57692"/>
    </cofactor>
</comment>
<evidence type="ECO:0000259" key="8">
    <source>
        <dbReference type="Pfam" id="PF01494"/>
    </source>
</evidence>
<evidence type="ECO:0000256" key="1">
    <source>
        <dbReference type="ARBA" id="ARBA00001974"/>
    </source>
</evidence>
<dbReference type="NCBIfam" id="TIGR01988">
    <property type="entry name" value="Ubi-OHases"/>
    <property type="match status" value="1"/>
</dbReference>
<dbReference type="EMBL" id="QGGV01000003">
    <property type="protein sequence ID" value="PWK57036.1"/>
    <property type="molecule type" value="Genomic_DNA"/>
</dbReference>
<dbReference type="PANTHER" id="PTHR43876">
    <property type="entry name" value="UBIQUINONE BIOSYNTHESIS MONOOXYGENASE COQ6, MITOCHONDRIAL"/>
    <property type="match status" value="1"/>
</dbReference>
<keyword evidence="7" id="KW-0503">Monooxygenase</keyword>
<evidence type="ECO:0000313" key="9">
    <source>
        <dbReference type="EMBL" id="PWK57036.1"/>
    </source>
</evidence>